<keyword evidence="1" id="KW-0175">Coiled coil</keyword>
<dbReference type="OrthoDB" id="16729at2759"/>
<comment type="caution">
    <text evidence="2">The sequence shown here is derived from an EMBL/GenBank/DDBJ whole genome shotgun (WGS) entry which is preliminary data.</text>
</comment>
<dbReference type="STRING" id="46731.A0A3M6TXS9"/>
<accession>A0A3M6TXS9</accession>
<proteinExistence type="predicted"/>
<dbReference type="PANTHER" id="PTHR28360:SF1">
    <property type="entry name" value="DYNACTIN SUBUNIT 3"/>
    <property type="match status" value="1"/>
</dbReference>
<dbReference type="AlphaFoldDB" id="A0A3M6TXS9"/>
<organism evidence="2 3">
    <name type="scientific">Pocillopora damicornis</name>
    <name type="common">Cauliflower coral</name>
    <name type="synonym">Millepora damicornis</name>
    <dbReference type="NCBI Taxonomy" id="46731"/>
    <lineage>
        <taxon>Eukaryota</taxon>
        <taxon>Metazoa</taxon>
        <taxon>Cnidaria</taxon>
        <taxon>Anthozoa</taxon>
        <taxon>Hexacorallia</taxon>
        <taxon>Scleractinia</taxon>
        <taxon>Astrocoeniina</taxon>
        <taxon>Pocilloporidae</taxon>
        <taxon>Pocillopora</taxon>
    </lineage>
</organism>
<protein>
    <recommendedName>
        <fullName evidence="4">Dynactin subunit 3</fullName>
    </recommendedName>
</protein>
<dbReference type="GO" id="GO:0005869">
    <property type="term" value="C:dynactin complex"/>
    <property type="evidence" value="ECO:0007669"/>
    <property type="project" value="InterPro"/>
</dbReference>
<feature type="coiled-coil region" evidence="1">
    <location>
        <begin position="3"/>
        <end position="30"/>
    </location>
</feature>
<reference evidence="2 3" key="1">
    <citation type="journal article" date="2018" name="Sci. Rep.">
        <title>Comparative analysis of the Pocillopora damicornis genome highlights role of immune system in coral evolution.</title>
        <authorList>
            <person name="Cunning R."/>
            <person name="Bay R.A."/>
            <person name="Gillette P."/>
            <person name="Baker A.C."/>
            <person name="Traylor-Knowles N."/>
        </authorList>
    </citation>
    <scope>NUCLEOTIDE SEQUENCE [LARGE SCALE GENOMIC DNA]</scope>
    <source>
        <strain evidence="2">RSMAS</strain>
        <tissue evidence="2">Whole animal</tissue>
    </source>
</reference>
<dbReference type="Pfam" id="PF07426">
    <property type="entry name" value="Dynactin_p22"/>
    <property type="match status" value="1"/>
</dbReference>
<evidence type="ECO:0000313" key="3">
    <source>
        <dbReference type="Proteomes" id="UP000275408"/>
    </source>
</evidence>
<dbReference type="InterPro" id="IPR009991">
    <property type="entry name" value="DCTN3"/>
</dbReference>
<dbReference type="EMBL" id="RCHS01002719">
    <property type="protein sequence ID" value="RMX46182.1"/>
    <property type="molecule type" value="Genomic_DNA"/>
</dbReference>
<gene>
    <name evidence="2" type="ORF">pdam_00007822</name>
</gene>
<keyword evidence="3" id="KW-1185">Reference proteome</keyword>
<evidence type="ECO:0000256" key="1">
    <source>
        <dbReference type="SAM" id="Coils"/>
    </source>
</evidence>
<dbReference type="GO" id="GO:0061640">
    <property type="term" value="P:cytoskeleton-dependent cytokinesis"/>
    <property type="evidence" value="ECO:0007669"/>
    <property type="project" value="InterPro"/>
</dbReference>
<dbReference type="Proteomes" id="UP000275408">
    <property type="component" value="Unassembled WGS sequence"/>
</dbReference>
<dbReference type="PANTHER" id="PTHR28360">
    <property type="entry name" value="DYNACTIN SUBUNIT 3"/>
    <property type="match status" value="1"/>
</dbReference>
<dbReference type="OMA" id="IQQQEQC"/>
<evidence type="ECO:0008006" key="4">
    <source>
        <dbReference type="Google" id="ProtNLM"/>
    </source>
</evidence>
<sequence>MAAKEQGAAVDCLEKRISDLERRIFTSEKDVLSLKGSSCLGTLNNVQKNLDRIGSKHAKIAAVWKKVKELEKFLSPEFLEEATLTDDAKADIIIAGEGQLKVCADQLRQVEDLKKVVTTEPIKDLPTWSAKLQPLVELHIQQKEEFDVTDERLHNLLAAYNKIINLLSKQFVQWDSALTQIEQAMEVKPAD</sequence>
<evidence type="ECO:0000313" key="2">
    <source>
        <dbReference type="EMBL" id="RMX46182.1"/>
    </source>
</evidence>
<name>A0A3M6TXS9_POCDA</name>